<organism evidence="2 3">
    <name type="scientific">Meripilus lineatus</name>
    <dbReference type="NCBI Taxonomy" id="2056292"/>
    <lineage>
        <taxon>Eukaryota</taxon>
        <taxon>Fungi</taxon>
        <taxon>Dikarya</taxon>
        <taxon>Basidiomycota</taxon>
        <taxon>Agaricomycotina</taxon>
        <taxon>Agaricomycetes</taxon>
        <taxon>Polyporales</taxon>
        <taxon>Meripilaceae</taxon>
        <taxon>Meripilus</taxon>
    </lineage>
</organism>
<gene>
    <name evidence="2" type="ORF">NLI96_g6252</name>
</gene>
<sequence length="96" mass="10884">MPDNLIFYIFYTVAPKLFLNSFLAMMNARHFVPNPDDTNSFAFPPSSSSALDFGSRNAQIIDVRIETTTERRVEDQSSRIFSTHAQPDIKLSGVRL</sequence>
<keyword evidence="1" id="KW-1133">Transmembrane helix</keyword>
<keyword evidence="3" id="KW-1185">Reference proteome</keyword>
<dbReference type="AlphaFoldDB" id="A0AAD5V1F6"/>
<feature type="transmembrane region" description="Helical" evidence="1">
    <location>
        <begin position="6"/>
        <end position="25"/>
    </location>
</feature>
<keyword evidence="1" id="KW-0812">Transmembrane</keyword>
<protein>
    <submittedName>
        <fullName evidence="2">Uncharacterized protein</fullName>
    </submittedName>
</protein>
<reference evidence="2" key="1">
    <citation type="submission" date="2022-07" db="EMBL/GenBank/DDBJ databases">
        <title>Genome Sequence of Physisporinus lineatus.</title>
        <authorList>
            <person name="Buettner E."/>
        </authorList>
    </citation>
    <scope>NUCLEOTIDE SEQUENCE</scope>
    <source>
        <strain evidence="2">VT162</strain>
    </source>
</reference>
<proteinExistence type="predicted"/>
<dbReference type="EMBL" id="JANAWD010000224">
    <property type="protein sequence ID" value="KAJ3483540.1"/>
    <property type="molecule type" value="Genomic_DNA"/>
</dbReference>
<evidence type="ECO:0000313" key="3">
    <source>
        <dbReference type="Proteomes" id="UP001212997"/>
    </source>
</evidence>
<evidence type="ECO:0000256" key="1">
    <source>
        <dbReference type="SAM" id="Phobius"/>
    </source>
</evidence>
<keyword evidence="1" id="KW-0472">Membrane</keyword>
<accession>A0AAD5V1F6</accession>
<evidence type="ECO:0000313" key="2">
    <source>
        <dbReference type="EMBL" id="KAJ3483540.1"/>
    </source>
</evidence>
<dbReference type="Proteomes" id="UP001212997">
    <property type="component" value="Unassembled WGS sequence"/>
</dbReference>
<name>A0AAD5V1F6_9APHY</name>
<comment type="caution">
    <text evidence="2">The sequence shown here is derived from an EMBL/GenBank/DDBJ whole genome shotgun (WGS) entry which is preliminary data.</text>
</comment>